<dbReference type="Proteomes" id="UP000826012">
    <property type="component" value="Chromosome"/>
</dbReference>
<sequence>MKRARTVTAPPLRGLGCRLLADTLDYGWLKYPVGVRWRHGRGMGSGLGGADDIRQVTMLQAMIGEPGLRWAVTVLFGMSIAMYAYLTVAQHDRWTGRLTHLLHLTMSVAMVLMVWRVGLDLPAIGPALFFLVAGLWFVGVAVWASPASRQRLKTCYYAVMMAAMAWMYALMSGAVRGVSILPHSQPDSPVMDMPGMKLPSHDMPPATTAISWVSAANCIGVAAFAAVALYWSYRFVGERRMHRVPTTARVVWWEPLYQASTAAGTALMFDALVW</sequence>
<evidence type="ECO:0000313" key="3">
    <source>
        <dbReference type="Proteomes" id="UP000826012"/>
    </source>
</evidence>
<gene>
    <name evidence="2" type="ORF">MTY59_19620</name>
</gene>
<dbReference type="InterPro" id="IPR033458">
    <property type="entry name" value="DUF5134"/>
</dbReference>
<name>A0ABM7SVC6_9MYCO</name>
<keyword evidence="1" id="KW-1133">Transmembrane helix</keyword>
<proteinExistence type="predicted"/>
<dbReference type="EMBL" id="AP024828">
    <property type="protein sequence ID" value="BCZ22107.1"/>
    <property type="molecule type" value="Genomic_DNA"/>
</dbReference>
<keyword evidence="1" id="KW-0472">Membrane</keyword>
<feature type="transmembrane region" description="Helical" evidence="1">
    <location>
        <begin position="156"/>
        <end position="175"/>
    </location>
</feature>
<keyword evidence="3" id="KW-1185">Reference proteome</keyword>
<evidence type="ECO:0000256" key="1">
    <source>
        <dbReference type="SAM" id="Phobius"/>
    </source>
</evidence>
<organism evidence="2 3">
    <name type="scientific">Mycobacterium senriense</name>
    <dbReference type="NCBI Taxonomy" id="2775496"/>
    <lineage>
        <taxon>Bacteria</taxon>
        <taxon>Bacillati</taxon>
        <taxon>Actinomycetota</taxon>
        <taxon>Actinomycetes</taxon>
        <taxon>Mycobacteriales</taxon>
        <taxon>Mycobacteriaceae</taxon>
        <taxon>Mycobacterium</taxon>
        <taxon>Mycobacterium avium complex (MAC)</taxon>
    </lineage>
</organism>
<keyword evidence="1" id="KW-0812">Transmembrane</keyword>
<evidence type="ECO:0000313" key="2">
    <source>
        <dbReference type="EMBL" id="BCZ22107.1"/>
    </source>
</evidence>
<feature type="transmembrane region" description="Helical" evidence="1">
    <location>
        <begin position="123"/>
        <end position="144"/>
    </location>
</feature>
<evidence type="ECO:0008006" key="4">
    <source>
        <dbReference type="Google" id="ProtNLM"/>
    </source>
</evidence>
<feature type="transmembrane region" description="Helical" evidence="1">
    <location>
        <begin position="67"/>
        <end position="86"/>
    </location>
</feature>
<accession>A0ABM7SVC6</accession>
<feature type="transmembrane region" description="Helical" evidence="1">
    <location>
        <begin position="209"/>
        <end position="233"/>
    </location>
</feature>
<protein>
    <recommendedName>
        <fullName evidence="4">DUF5134 domain-containing protein</fullName>
    </recommendedName>
</protein>
<reference evidence="2 3" key="1">
    <citation type="submission" date="2021-07" db="EMBL/GenBank/DDBJ databases">
        <title>Complete genome sequence of nontuberculous Mycobacterium sp. TY59.</title>
        <authorList>
            <person name="Fukushima K."/>
        </authorList>
    </citation>
    <scope>NUCLEOTIDE SEQUENCE [LARGE SCALE GENOMIC DNA]</scope>
    <source>
        <strain evidence="2 3">TY59</strain>
    </source>
</reference>
<dbReference type="RefSeq" id="WP_415822644.1">
    <property type="nucleotide sequence ID" value="NZ_CBCSJB010000007.1"/>
</dbReference>
<dbReference type="Pfam" id="PF17197">
    <property type="entry name" value="DUF5134"/>
    <property type="match status" value="1"/>
</dbReference>